<keyword evidence="17" id="KW-1185">Reference proteome</keyword>
<feature type="domain" description="Chromo" evidence="12">
    <location>
        <begin position="217"/>
        <end position="269"/>
    </location>
</feature>
<evidence type="ECO:0000256" key="4">
    <source>
        <dbReference type="ARBA" id="ARBA00022603"/>
    </source>
</evidence>
<dbReference type="InterPro" id="IPR016197">
    <property type="entry name" value="Chromo-like_dom_sf"/>
</dbReference>
<keyword evidence="8" id="KW-0862">Zinc</keyword>
<dbReference type="InterPro" id="IPR007728">
    <property type="entry name" value="Pre-SET_dom"/>
</dbReference>
<feature type="domain" description="SET" evidence="13">
    <location>
        <begin position="522"/>
        <end position="648"/>
    </location>
</feature>
<keyword evidence="6" id="KW-0949">S-adenosyl-L-methionine</keyword>
<evidence type="ECO:0000256" key="3">
    <source>
        <dbReference type="ARBA" id="ARBA00022454"/>
    </source>
</evidence>
<dbReference type="PROSITE" id="PS50013">
    <property type="entry name" value="CHROMO_2"/>
    <property type="match status" value="1"/>
</dbReference>
<dbReference type="InterPro" id="IPR000953">
    <property type="entry name" value="Chromo/chromo_shadow_dom"/>
</dbReference>
<dbReference type="PROSITE" id="PS50867">
    <property type="entry name" value="PRE_SET"/>
    <property type="match status" value="1"/>
</dbReference>
<comment type="subcellular location">
    <subcellularLocation>
        <location evidence="2">Chromosome</location>
        <location evidence="2">Centromere</location>
    </subcellularLocation>
    <subcellularLocation>
        <location evidence="1">Nucleus</location>
    </subcellularLocation>
</comment>
<feature type="domain" description="Pre-SET" evidence="14">
    <location>
        <begin position="441"/>
        <end position="515"/>
    </location>
</feature>
<keyword evidence="7" id="KW-0479">Metal-binding</keyword>
<dbReference type="InterPro" id="IPR050973">
    <property type="entry name" value="H3K9_Histone-Lys_N-MTase"/>
</dbReference>
<proteinExistence type="predicted"/>
<dbReference type="CDD" id="cd00024">
    <property type="entry name" value="CD_CSD"/>
    <property type="match status" value="1"/>
</dbReference>
<dbReference type="InterPro" id="IPR046341">
    <property type="entry name" value="SET_dom_sf"/>
</dbReference>
<dbReference type="InterPro" id="IPR003616">
    <property type="entry name" value="Post-SET_dom"/>
</dbReference>
<dbReference type="InterPro" id="IPR023780">
    <property type="entry name" value="Chromo_domain"/>
</dbReference>
<evidence type="ECO:0000256" key="8">
    <source>
        <dbReference type="ARBA" id="ARBA00022833"/>
    </source>
</evidence>
<feature type="compositionally biased region" description="Low complexity" evidence="11">
    <location>
        <begin position="160"/>
        <end position="192"/>
    </location>
</feature>
<evidence type="ECO:0000259" key="13">
    <source>
        <dbReference type="PROSITE" id="PS50280"/>
    </source>
</evidence>
<dbReference type="Gene3D" id="2.170.270.10">
    <property type="entry name" value="SET domain"/>
    <property type="match status" value="1"/>
</dbReference>
<dbReference type="PROSITE" id="PS00598">
    <property type="entry name" value="CHROMO_1"/>
    <property type="match status" value="1"/>
</dbReference>
<dbReference type="Proteomes" id="UP001642540">
    <property type="component" value="Unassembled WGS sequence"/>
</dbReference>
<dbReference type="SMART" id="SM00317">
    <property type="entry name" value="SET"/>
    <property type="match status" value="1"/>
</dbReference>
<keyword evidence="9" id="KW-0539">Nucleus</keyword>
<evidence type="ECO:0000256" key="1">
    <source>
        <dbReference type="ARBA" id="ARBA00004123"/>
    </source>
</evidence>
<sequence>MSANQRNKGKAFLALSSSSNRIPNPGQSRRENDTSLPGKLPAGPIKGRRHCLTSGKQPSAVSTRKRRIEDTPGIFSTDEDDDGTARDATLKQLKAKKRGKVEVPIVKTRATMLVKQQRAANLENVQASRGKAKEPSIRLRSRTRNQDNPETPEEISVNVGTSNDSGNSAGNSSVAPQRRSSSRNGRSDSASSPKSQSHTPTTKVAAIESGEEDGTDYEVEEILDFSKNDKGVERFYVKWMGYPEGDNTWEPIENLNNCKETHLSFIEKRVQEIITAYNTIPQSTSDPNAFKKLKAALKELQMPNDCRPIHERIKFYFAITAPITEDEKRETLKKMIKKDKARWWSTEQIEKFLMGLLQGTLQLQNTADARAQLLYVAVKEERESQQKVLKVWEDSLNEITERRPKIIIENNADFEGPPQNFSYKNTSEVGIGVQIADHIKIGCDCKKGCRDKYKKRKGHKGPREPASKCCPEESGVELAYNKQKKLKIRPGRPIYECNDSCTCDSNCVNRVVQDGWTSMAGMEMCIFRTSNSCGWAVKTLKPIPKGTFVGLYAGEIINRNQAGRRAIRDGAEGMTYLFDLDFNQTKKVPYSIDAKHIGNFTRFINHSCSPNLAIFSVWHNCLDPDMPMLALFSLKDIAKNEEITYDYASIASGNKDEIEKKIKRQAGAKNVKPCLCGAVNCRLIFPF</sequence>
<dbReference type="Gene3D" id="2.40.50.40">
    <property type="match status" value="1"/>
</dbReference>
<comment type="caution">
    <text evidence="16">The sequence shown here is derived from an EMBL/GenBank/DDBJ whole genome shotgun (WGS) entry which is preliminary data.</text>
</comment>
<dbReference type="PROSITE" id="PS50868">
    <property type="entry name" value="POST_SET"/>
    <property type="match status" value="1"/>
</dbReference>
<dbReference type="PROSITE" id="PS50280">
    <property type="entry name" value="SET"/>
    <property type="match status" value="1"/>
</dbReference>
<evidence type="ECO:0000256" key="10">
    <source>
        <dbReference type="ARBA" id="ARBA00023328"/>
    </source>
</evidence>
<evidence type="ECO:0000313" key="16">
    <source>
        <dbReference type="EMBL" id="CAL8109847.1"/>
    </source>
</evidence>
<evidence type="ECO:0000313" key="17">
    <source>
        <dbReference type="Proteomes" id="UP001642540"/>
    </source>
</evidence>
<dbReference type="PANTHER" id="PTHR46223:SF4">
    <property type="entry name" value="HISTONE-LYSINE N-METHYLTRANSFERASE-RELATED"/>
    <property type="match status" value="1"/>
</dbReference>
<name>A0ABP1QW48_9HEXA</name>
<feature type="region of interest" description="Disordered" evidence="11">
    <location>
        <begin position="124"/>
        <end position="216"/>
    </location>
</feature>
<evidence type="ECO:0000259" key="14">
    <source>
        <dbReference type="PROSITE" id="PS50867"/>
    </source>
</evidence>
<evidence type="ECO:0000256" key="6">
    <source>
        <dbReference type="ARBA" id="ARBA00022691"/>
    </source>
</evidence>
<evidence type="ECO:0000259" key="12">
    <source>
        <dbReference type="PROSITE" id="PS50013"/>
    </source>
</evidence>
<dbReference type="InterPro" id="IPR023779">
    <property type="entry name" value="Chromodomain_CS"/>
</dbReference>
<dbReference type="Pfam" id="PF00856">
    <property type="entry name" value="SET"/>
    <property type="match status" value="1"/>
</dbReference>
<evidence type="ECO:0000259" key="15">
    <source>
        <dbReference type="PROSITE" id="PS50868"/>
    </source>
</evidence>
<dbReference type="SUPFAM" id="SSF82199">
    <property type="entry name" value="SET domain"/>
    <property type="match status" value="1"/>
</dbReference>
<evidence type="ECO:0000256" key="11">
    <source>
        <dbReference type="SAM" id="MobiDB-lite"/>
    </source>
</evidence>
<organism evidence="16 17">
    <name type="scientific">Orchesella dallaii</name>
    <dbReference type="NCBI Taxonomy" id="48710"/>
    <lineage>
        <taxon>Eukaryota</taxon>
        <taxon>Metazoa</taxon>
        <taxon>Ecdysozoa</taxon>
        <taxon>Arthropoda</taxon>
        <taxon>Hexapoda</taxon>
        <taxon>Collembola</taxon>
        <taxon>Entomobryomorpha</taxon>
        <taxon>Entomobryoidea</taxon>
        <taxon>Orchesellidae</taxon>
        <taxon>Orchesellinae</taxon>
        <taxon>Orchesella</taxon>
    </lineage>
</organism>
<gene>
    <name evidence="16" type="ORF">ODALV1_LOCUS13743</name>
</gene>
<dbReference type="PANTHER" id="PTHR46223">
    <property type="entry name" value="HISTONE-LYSINE N-METHYLTRANSFERASE SUV39H"/>
    <property type="match status" value="1"/>
</dbReference>
<dbReference type="SMART" id="SM00468">
    <property type="entry name" value="PreSET"/>
    <property type="match status" value="1"/>
</dbReference>
<evidence type="ECO:0000256" key="2">
    <source>
        <dbReference type="ARBA" id="ARBA00004584"/>
    </source>
</evidence>
<keyword evidence="3" id="KW-0158">Chromosome</keyword>
<evidence type="ECO:0000256" key="9">
    <source>
        <dbReference type="ARBA" id="ARBA00023242"/>
    </source>
</evidence>
<keyword evidence="5" id="KW-0808">Transferase</keyword>
<dbReference type="Pfam" id="PF05033">
    <property type="entry name" value="Pre-SET"/>
    <property type="match status" value="1"/>
</dbReference>
<feature type="domain" description="Post-SET" evidence="15">
    <location>
        <begin position="670"/>
        <end position="686"/>
    </location>
</feature>
<dbReference type="SUPFAM" id="SSF54160">
    <property type="entry name" value="Chromo domain-like"/>
    <property type="match status" value="1"/>
</dbReference>
<dbReference type="Pfam" id="PF00385">
    <property type="entry name" value="Chromo"/>
    <property type="match status" value="1"/>
</dbReference>
<evidence type="ECO:0000256" key="5">
    <source>
        <dbReference type="ARBA" id="ARBA00022679"/>
    </source>
</evidence>
<dbReference type="InterPro" id="IPR001214">
    <property type="entry name" value="SET_dom"/>
</dbReference>
<evidence type="ECO:0008006" key="18">
    <source>
        <dbReference type="Google" id="ProtNLM"/>
    </source>
</evidence>
<protein>
    <recommendedName>
        <fullName evidence="18">Histone-lysine N-methyltransferase</fullName>
    </recommendedName>
</protein>
<evidence type="ECO:0000256" key="7">
    <source>
        <dbReference type="ARBA" id="ARBA00022723"/>
    </source>
</evidence>
<feature type="region of interest" description="Disordered" evidence="11">
    <location>
        <begin position="1"/>
        <end position="86"/>
    </location>
</feature>
<feature type="compositionally biased region" description="Polar residues" evidence="11">
    <location>
        <begin position="193"/>
        <end position="202"/>
    </location>
</feature>
<feature type="compositionally biased region" description="Polar residues" evidence="11">
    <location>
        <begin position="15"/>
        <end position="27"/>
    </location>
</feature>
<dbReference type="SMART" id="SM00298">
    <property type="entry name" value="CHROMO"/>
    <property type="match status" value="1"/>
</dbReference>
<keyword evidence="4" id="KW-0489">Methyltransferase</keyword>
<dbReference type="EMBL" id="CAXLJM020000042">
    <property type="protein sequence ID" value="CAL8109847.1"/>
    <property type="molecule type" value="Genomic_DNA"/>
</dbReference>
<reference evidence="16 17" key="1">
    <citation type="submission" date="2024-08" db="EMBL/GenBank/DDBJ databases">
        <authorList>
            <person name="Cucini C."/>
            <person name="Frati F."/>
        </authorList>
    </citation>
    <scope>NUCLEOTIDE SEQUENCE [LARGE SCALE GENOMIC DNA]</scope>
</reference>
<keyword evidence="10" id="KW-0137">Centromere</keyword>
<accession>A0ABP1QW48</accession>